<keyword evidence="1 2" id="KW-0238">DNA-binding</keyword>
<organism evidence="4 5">
    <name type="scientific">Williamsia maris</name>
    <dbReference type="NCBI Taxonomy" id="72806"/>
    <lineage>
        <taxon>Bacteria</taxon>
        <taxon>Bacillati</taxon>
        <taxon>Actinomycetota</taxon>
        <taxon>Actinomycetes</taxon>
        <taxon>Mycobacteriales</taxon>
        <taxon>Nocardiaceae</taxon>
        <taxon>Williamsia</taxon>
    </lineage>
</organism>
<keyword evidence="5" id="KW-1185">Reference proteome</keyword>
<evidence type="ECO:0000256" key="2">
    <source>
        <dbReference type="PROSITE-ProRule" id="PRU00335"/>
    </source>
</evidence>
<dbReference type="PANTHER" id="PTHR30055:SF223">
    <property type="entry name" value="HTH-TYPE TRANSCRIPTIONAL REGULATOR UIDR"/>
    <property type="match status" value="1"/>
</dbReference>
<dbReference type="PANTHER" id="PTHR30055">
    <property type="entry name" value="HTH-TYPE TRANSCRIPTIONAL REGULATOR RUTR"/>
    <property type="match status" value="1"/>
</dbReference>
<evidence type="ECO:0000256" key="1">
    <source>
        <dbReference type="ARBA" id="ARBA00023125"/>
    </source>
</evidence>
<accession>A0ABT1HAX8</accession>
<dbReference type="InterPro" id="IPR009057">
    <property type="entry name" value="Homeodomain-like_sf"/>
</dbReference>
<sequence>MARRGRPPAIGRDELLSSALAVLRERGVARLTTREVASRAGVSEGSIFYHFGDRQALLTAVFHEALRPLFAFKNDMDPTVVRALSDVRPVLEQYVGAVHTFLDDGLDVLVAAHGDAGLRDEVGDVVTANDFGPHRGVAAVGAYFGALRDAGLIEADVDTDAAAYLMVSATFLRSAQPKLFGHSTGIPPMTDVIDIVLRMLGADARTSGSV</sequence>
<dbReference type="InterPro" id="IPR050109">
    <property type="entry name" value="HTH-type_TetR-like_transc_reg"/>
</dbReference>
<feature type="domain" description="HTH tetR-type" evidence="3">
    <location>
        <begin position="9"/>
        <end position="69"/>
    </location>
</feature>
<dbReference type="RefSeq" id="WP_253660388.1">
    <property type="nucleotide sequence ID" value="NZ_BAAAJQ010000001.1"/>
</dbReference>
<feature type="DNA-binding region" description="H-T-H motif" evidence="2">
    <location>
        <begin position="32"/>
        <end position="51"/>
    </location>
</feature>
<protein>
    <submittedName>
        <fullName evidence="4">Transcriptional regulator, TetR family</fullName>
    </submittedName>
</protein>
<dbReference type="InterPro" id="IPR001647">
    <property type="entry name" value="HTH_TetR"/>
</dbReference>
<evidence type="ECO:0000313" key="5">
    <source>
        <dbReference type="Proteomes" id="UP001206895"/>
    </source>
</evidence>
<dbReference type="EMBL" id="JAMTCJ010000001">
    <property type="protein sequence ID" value="MCP2175407.1"/>
    <property type="molecule type" value="Genomic_DNA"/>
</dbReference>
<dbReference type="Gene3D" id="1.10.357.10">
    <property type="entry name" value="Tetracycline Repressor, domain 2"/>
    <property type="match status" value="1"/>
</dbReference>
<dbReference type="PRINTS" id="PR00455">
    <property type="entry name" value="HTHTETR"/>
</dbReference>
<dbReference type="SUPFAM" id="SSF46689">
    <property type="entry name" value="Homeodomain-like"/>
    <property type="match status" value="1"/>
</dbReference>
<proteinExistence type="predicted"/>
<name>A0ABT1HAX8_9NOCA</name>
<reference evidence="4 5" key="1">
    <citation type="submission" date="2022-06" db="EMBL/GenBank/DDBJ databases">
        <title>Genomic Encyclopedia of Archaeal and Bacterial Type Strains, Phase II (KMG-II): from individual species to whole genera.</title>
        <authorList>
            <person name="Goeker M."/>
        </authorList>
    </citation>
    <scope>NUCLEOTIDE SEQUENCE [LARGE SCALE GENOMIC DNA]</scope>
    <source>
        <strain evidence="4 5">DSM 44693</strain>
    </source>
</reference>
<evidence type="ECO:0000313" key="4">
    <source>
        <dbReference type="EMBL" id="MCP2175407.1"/>
    </source>
</evidence>
<gene>
    <name evidence="4" type="ORF">LX13_001214</name>
</gene>
<evidence type="ECO:0000259" key="3">
    <source>
        <dbReference type="PROSITE" id="PS50977"/>
    </source>
</evidence>
<dbReference type="Pfam" id="PF00440">
    <property type="entry name" value="TetR_N"/>
    <property type="match status" value="1"/>
</dbReference>
<dbReference type="Proteomes" id="UP001206895">
    <property type="component" value="Unassembled WGS sequence"/>
</dbReference>
<comment type="caution">
    <text evidence="4">The sequence shown here is derived from an EMBL/GenBank/DDBJ whole genome shotgun (WGS) entry which is preliminary data.</text>
</comment>
<dbReference type="PROSITE" id="PS50977">
    <property type="entry name" value="HTH_TETR_2"/>
    <property type="match status" value="1"/>
</dbReference>